<evidence type="ECO:0000256" key="1">
    <source>
        <dbReference type="SAM" id="MobiDB-lite"/>
    </source>
</evidence>
<evidence type="ECO:0000313" key="3">
    <source>
        <dbReference type="EMBL" id="KAK3242948.1"/>
    </source>
</evidence>
<feature type="signal peptide" evidence="2">
    <location>
        <begin position="1"/>
        <end position="33"/>
    </location>
</feature>
<reference evidence="3 4" key="1">
    <citation type="journal article" date="2015" name="Genome Biol. Evol.">
        <title>Comparative Genomics of a Bacterivorous Green Alga Reveals Evolutionary Causalities and Consequences of Phago-Mixotrophic Mode of Nutrition.</title>
        <authorList>
            <person name="Burns J.A."/>
            <person name="Paasch A."/>
            <person name="Narechania A."/>
            <person name="Kim E."/>
        </authorList>
    </citation>
    <scope>NUCLEOTIDE SEQUENCE [LARGE SCALE GENOMIC DNA]</scope>
    <source>
        <strain evidence="3 4">PLY_AMNH</strain>
    </source>
</reference>
<feature type="chain" id="PRO_5042241275" evidence="2">
    <location>
        <begin position="34"/>
        <end position="188"/>
    </location>
</feature>
<dbReference type="EMBL" id="LGRX02033100">
    <property type="protein sequence ID" value="KAK3242948.1"/>
    <property type="molecule type" value="Genomic_DNA"/>
</dbReference>
<protein>
    <submittedName>
        <fullName evidence="3">Uncharacterized protein</fullName>
    </submittedName>
</protein>
<dbReference type="Proteomes" id="UP001190700">
    <property type="component" value="Unassembled WGS sequence"/>
</dbReference>
<sequence length="188" mass="21242">MHTDMVLKESFRARVKAAWSWIILLYIPPGCTGRGQKADVDGGGGLKPKLRARTTQYLQVEYLRQLKEGKAPHEVALDLSLSNMKTRQLYWIGEVYQEFKANVGGRTKGWVLTGVPRAFTEEMPRAARELHLRGLLFPNGQVEFVPKRSTGAEETPAADTDDCELHREEEQGEDADENEERVGRVCEN</sequence>
<keyword evidence="4" id="KW-1185">Reference proteome</keyword>
<name>A0AAE0EW20_9CHLO</name>
<feature type="region of interest" description="Disordered" evidence="1">
    <location>
        <begin position="145"/>
        <end position="188"/>
    </location>
</feature>
<dbReference type="AlphaFoldDB" id="A0AAE0EW20"/>
<evidence type="ECO:0000256" key="2">
    <source>
        <dbReference type="SAM" id="SignalP"/>
    </source>
</evidence>
<proteinExistence type="predicted"/>
<evidence type="ECO:0000313" key="4">
    <source>
        <dbReference type="Proteomes" id="UP001190700"/>
    </source>
</evidence>
<comment type="caution">
    <text evidence="3">The sequence shown here is derived from an EMBL/GenBank/DDBJ whole genome shotgun (WGS) entry which is preliminary data.</text>
</comment>
<feature type="compositionally biased region" description="Acidic residues" evidence="1">
    <location>
        <begin position="170"/>
        <end position="179"/>
    </location>
</feature>
<accession>A0AAE0EW20</accession>
<gene>
    <name evidence="3" type="ORF">CYMTET_47377</name>
</gene>
<organism evidence="3 4">
    <name type="scientific">Cymbomonas tetramitiformis</name>
    <dbReference type="NCBI Taxonomy" id="36881"/>
    <lineage>
        <taxon>Eukaryota</taxon>
        <taxon>Viridiplantae</taxon>
        <taxon>Chlorophyta</taxon>
        <taxon>Pyramimonadophyceae</taxon>
        <taxon>Pyramimonadales</taxon>
        <taxon>Pyramimonadaceae</taxon>
        <taxon>Cymbomonas</taxon>
    </lineage>
</organism>
<keyword evidence="2" id="KW-0732">Signal</keyword>